<feature type="transmembrane region" description="Helical" evidence="1">
    <location>
        <begin position="21"/>
        <end position="42"/>
    </location>
</feature>
<dbReference type="EMBL" id="GL945017">
    <property type="protein sequence ID" value="EGN56496.1"/>
    <property type="molecule type" value="Genomic_DNA"/>
</dbReference>
<dbReference type="OrthoDB" id="1077176at2"/>
<feature type="transmembrane region" description="Helical" evidence="1">
    <location>
        <begin position="54"/>
        <end position="75"/>
    </location>
</feature>
<sequence length="264" mass="29959">MNIKRFFHVLLWQLAISRRQLITFALVFFGIIVIPQIFGLILNRNANTTDQTAPIVTIGLCAYLLLGGATFFTHLKSRQERINEFMLPASNQEKFIARYLIHFIIIPLVAIPSFLAGDLVQHLLTLTFGLGQEQWATSSAVQMIKGMISGSAWTDTHTVYTAIFVFCLISLHASFIFLGSIFHKQPAVMAVLSWIVISMLILMTTALAAGLVDLTQSGYVIILYDNWFNAALILLNILFIAFCFWFAYRKYTRLQVINNKWINK</sequence>
<reference evidence="3" key="1">
    <citation type="journal article" date="2011" name="Stand. Genomic Sci.">
        <title>Non-contiguous finished genome sequence of the opportunistic oral pathogen Prevotella multisaccharivorax type strain (PPPA20).</title>
        <authorList>
            <person name="Pati A."/>
            <person name="Gronow S."/>
            <person name="Lu M."/>
            <person name="Lapidus A."/>
            <person name="Nolan M."/>
            <person name="Lucas S."/>
            <person name="Hammon N."/>
            <person name="Deshpande S."/>
            <person name="Cheng J.F."/>
            <person name="Tapia R."/>
            <person name="Han C."/>
            <person name="Goodwin L."/>
            <person name="Pitluck S."/>
            <person name="Liolios K."/>
            <person name="Pagani I."/>
            <person name="Mavromatis K."/>
            <person name="Mikhailova N."/>
            <person name="Huntemann M."/>
            <person name="Chen A."/>
            <person name="Palaniappan K."/>
            <person name="Land M."/>
            <person name="Hauser L."/>
            <person name="Detter J.C."/>
            <person name="Brambilla E.M."/>
            <person name="Rohde M."/>
            <person name="Goker M."/>
            <person name="Woyke T."/>
            <person name="Bristow J."/>
            <person name="Eisen J.A."/>
            <person name="Markowitz V."/>
            <person name="Hugenholtz P."/>
            <person name="Kyrpides N.C."/>
            <person name="Klenk H.P."/>
            <person name="Ivanova N."/>
        </authorList>
    </citation>
    <scope>NUCLEOTIDE SEQUENCE [LARGE SCALE GENOMIC DNA]</scope>
    <source>
        <strain evidence="3">DSM 17128</strain>
    </source>
</reference>
<feature type="transmembrane region" description="Helical" evidence="1">
    <location>
        <begin position="159"/>
        <end position="179"/>
    </location>
</feature>
<feature type="transmembrane region" description="Helical" evidence="1">
    <location>
        <begin position="191"/>
        <end position="212"/>
    </location>
</feature>
<feature type="transmembrane region" description="Helical" evidence="1">
    <location>
        <begin position="96"/>
        <end position="116"/>
    </location>
</feature>
<dbReference type="STRING" id="688246.Premu_1056"/>
<protein>
    <submittedName>
        <fullName evidence="2">Uncharacterized protein</fullName>
    </submittedName>
</protein>
<evidence type="ECO:0000313" key="2">
    <source>
        <dbReference type="EMBL" id="EGN56496.1"/>
    </source>
</evidence>
<dbReference type="Proteomes" id="UP000002772">
    <property type="component" value="Unassembled WGS sequence"/>
</dbReference>
<dbReference type="RefSeq" id="WP_007573641.1">
    <property type="nucleotide sequence ID" value="NZ_BPTS01000001.1"/>
</dbReference>
<feature type="transmembrane region" description="Helical" evidence="1">
    <location>
        <begin position="227"/>
        <end position="248"/>
    </location>
</feature>
<keyword evidence="1" id="KW-1133">Transmembrane helix</keyword>
<name>F8N858_9BACT</name>
<evidence type="ECO:0000313" key="3">
    <source>
        <dbReference type="Proteomes" id="UP000002772"/>
    </source>
</evidence>
<organism evidence="2 3">
    <name type="scientific">Hallella multisaccharivorax DSM 17128</name>
    <dbReference type="NCBI Taxonomy" id="688246"/>
    <lineage>
        <taxon>Bacteria</taxon>
        <taxon>Pseudomonadati</taxon>
        <taxon>Bacteroidota</taxon>
        <taxon>Bacteroidia</taxon>
        <taxon>Bacteroidales</taxon>
        <taxon>Prevotellaceae</taxon>
        <taxon>Hallella</taxon>
    </lineage>
</organism>
<keyword evidence="1" id="KW-0472">Membrane</keyword>
<gene>
    <name evidence="2" type="ORF">Premu_1056</name>
</gene>
<proteinExistence type="predicted"/>
<evidence type="ECO:0000256" key="1">
    <source>
        <dbReference type="SAM" id="Phobius"/>
    </source>
</evidence>
<accession>F8N858</accession>
<dbReference type="AlphaFoldDB" id="F8N858"/>
<dbReference type="HOGENOM" id="CLU_1011428_0_0_10"/>
<keyword evidence="3" id="KW-1185">Reference proteome</keyword>
<keyword evidence="1" id="KW-0812">Transmembrane</keyword>